<sequence length="75" mass="8557">MFTSPFERRLGGHSFLCLGFDHKKEVFICRNSLGADFGDNGDCYIPYSYITGSHFDDNGNLTANTFSFWRFSVDN</sequence>
<dbReference type="AlphaFoldDB" id="A0A919ENY4"/>
<organism evidence="1 2">
    <name type="scientific">Thalassotalea marina</name>
    <dbReference type="NCBI Taxonomy" id="1673741"/>
    <lineage>
        <taxon>Bacteria</taxon>
        <taxon>Pseudomonadati</taxon>
        <taxon>Pseudomonadota</taxon>
        <taxon>Gammaproteobacteria</taxon>
        <taxon>Alteromonadales</taxon>
        <taxon>Colwelliaceae</taxon>
        <taxon>Thalassotalea</taxon>
    </lineage>
</organism>
<keyword evidence="2" id="KW-1185">Reference proteome</keyword>
<reference evidence="1" key="1">
    <citation type="journal article" date="2014" name="Int. J. Syst. Evol. Microbiol.">
        <title>Complete genome sequence of Corynebacterium casei LMG S-19264T (=DSM 44701T), isolated from a smear-ripened cheese.</title>
        <authorList>
            <consortium name="US DOE Joint Genome Institute (JGI-PGF)"/>
            <person name="Walter F."/>
            <person name="Albersmeier A."/>
            <person name="Kalinowski J."/>
            <person name="Ruckert C."/>
        </authorList>
    </citation>
    <scope>NUCLEOTIDE SEQUENCE</scope>
    <source>
        <strain evidence="1">KCTC 42731</strain>
    </source>
</reference>
<gene>
    <name evidence="1" type="ORF">GCM10017161_32460</name>
</gene>
<dbReference type="EMBL" id="BNCK01000008">
    <property type="protein sequence ID" value="GHG01305.1"/>
    <property type="molecule type" value="Genomic_DNA"/>
</dbReference>
<comment type="caution">
    <text evidence="1">The sequence shown here is derived from an EMBL/GenBank/DDBJ whole genome shotgun (WGS) entry which is preliminary data.</text>
</comment>
<evidence type="ECO:0008006" key="3">
    <source>
        <dbReference type="Google" id="ProtNLM"/>
    </source>
</evidence>
<evidence type="ECO:0000313" key="1">
    <source>
        <dbReference type="EMBL" id="GHG01305.1"/>
    </source>
</evidence>
<proteinExistence type="predicted"/>
<dbReference type="RefSeq" id="WP_189772792.1">
    <property type="nucleotide sequence ID" value="NZ_BNCK01000008.1"/>
</dbReference>
<evidence type="ECO:0000313" key="2">
    <source>
        <dbReference type="Proteomes" id="UP000623842"/>
    </source>
</evidence>
<dbReference type="Gene3D" id="3.90.70.10">
    <property type="entry name" value="Cysteine proteinases"/>
    <property type="match status" value="1"/>
</dbReference>
<accession>A0A919ENY4</accession>
<dbReference type="InterPro" id="IPR038765">
    <property type="entry name" value="Papain-like_cys_pep_sf"/>
</dbReference>
<dbReference type="SUPFAM" id="SSF54001">
    <property type="entry name" value="Cysteine proteinases"/>
    <property type="match status" value="1"/>
</dbReference>
<protein>
    <recommendedName>
        <fullName evidence="3">Peptidase C1A papain C-terminal domain-containing protein</fullName>
    </recommendedName>
</protein>
<dbReference type="Proteomes" id="UP000623842">
    <property type="component" value="Unassembled WGS sequence"/>
</dbReference>
<name>A0A919ENY4_9GAMM</name>
<reference evidence="1" key="2">
    <citation type="submission" date="2020-09" db="EMBL/GenBank/DDBJ databases">
        <authorList>
            <person name="Sun Q."/>
            <person name="Kim S."/>
        </authorList>
    </citation>
    <scope>NUCLEOTIDE SEQUENCE</scope>
    <source>
        <strain evidence="1">KCTC 42731</strain>
    </source>
</reference>